<dbReference type="KEGG" id="lbc:LACBIDRAFT_304435"/>
<dbReference type="InParanoid" id="B0DLM4"/>
<accession>B0DLM4</accession>
<evidence type="ECO:0000313" key="3">
    <source>
        <dbReference type="Proteomes" id="UP000001194"/>
    </source>
</evidence>
<evidence type="ECO:0000256" key="1">
    <source>
        <dbReference type="SAM" id="Phobius"/>
    </source>
</evidence>
<dbReference type="EMBL" id="DS547117">
    <property type="protein sequence ID" value="EDR04594.1"/>
    <property type="molecule type" value="Genomic_DNA"/>
</dbReference>
<dbReference type="Proteomes" id="UP000001194">
    <property type="component" value="Unassembled WGS sequence"/>
</dbReference>
<keyword evidence="3" id="KW-1185">Reference proteome</keyword>
<organism evidence="3">
    <name type="scientific">Laccaria bicolor (strain S238N-H82 / ATCC MYA-4686)</name>
    <name type="common">Bicoloured deceiver</name>
    <name type="synonym">Laccaria laccata var. bicolor</name>
    <dbReference type="NCBI Taxonomy" id="486041"/>
    <lineage>
        <taxon>Eukaryota</taxon>
        <taxon>Fungi</taxon>
        <taxon>Dikarya</taxon>
        <taxon>Basidiomycota</taxon>
        <taxon>Agaricomycotina</taxon>
        <taxon>Agaricomycetes</taxon>
        <taxon>Agaricomycetidae</taxon>
        <taxon>Agaricales</taxon>
        <taxon>Agaricineae</taxon>
        <taxon>Hydnangiaceae</taxon>
        <taxon>Laccaria</taxon>
    </lineage>
</organism>
<dbReference type="AlphaFoldDB" id="B0DLM4"/>
<keyword evidence="1" id="KW-0472">Membrane</keyword>
<evidence type="ECO:0000313" key="2">
    <source>
        <dbReference type="EMBL" id="EDR04594.1"/>
    </source>
</evidence>
<dbReference type="GeneID" id="6080450"/>
<feature type="transmembrane region" description="Helical" evidence="1">
    <location>
        <begin position="47"/>
        <end position="67"/>
    </location>
</feature>
<protein>
    <submittedName>
        <fullName evidence="2">Predicted protein</fullName>
    </submittedName>
</protein>
<name>B0DLM4_LACBS</name>
<dbReference type="RefSeq" id="XP_001884766.1">
    <property type="nucleotide sequence ID" value="XM_001884731.1"/>
</dbReference>
<proteinExistence type="predicted"/>
<sequence length="87" mass="10024">MDLPPTFKCCHQKDGRPPRRLVLQWPYLLPHLSFEICNAEDYGCFQLIGTTITWFLSGVIIGAMLFSDDNQALRTVRLTIRSPDERV</sequence>
<dbReference type="HOGENOM" id="CLU_2483743_0_0_1"/>
<reference evidence="2 3" key="1">
    <citation type="journal article" date="2008" name="Nature">
        <title>The genome of Laccaria bicolor provides insights into mycorrhizal symbiosis.</title>
        <authorList>
            <person name="Martin F."/>
            <person name="Aerts A."/>
            <person name="Ahren D."/>
            <person name="Brun A."/>
            <person name="Danchin E.G.J."/>
            <person name="Duchaussoy F."/>
            <person name="Gibon J."/>
            <person name="Kohler A."/>
            <person name="Lindquist E."/>
            <person name="Pereda V."/>
            <person name="Salamov A."/>
            <person name="Shapiro H.J."/>
            <person name="Wuyts J."/>
            <person name="Blaudez D."/>
            <person name="Buee M."/>
            <person name="Brokstein P."/>
            <person name="Canbaeck B."/>
            <person name="Cohen D."/>
            <person name="Courty P.E."/>
            <person name="Coutinho P.M."/>
            <person name="Delaruelle C."/>
            <person name="Detter J.C."/>
            <person name="Deveau A."/>
            <person name="DiFazio S."/>
            <person name="Duplessis S."/>
            <person name="Fraissinet-Tachet L."/>
            <person name="Lucic E."/>
            <person name="Frey-Klett P."/>
            <person name="Fourrey C."/>
            <person name="Feussner I."/>
            <person name="Gay G."/>
            <person name="Grimwood J."/>
            <person name="Hoegger P.J."/>
            <person name="Jain P."/>
            <person name="Kilaru S."/>
            <person name="Labbe J."/>
            <person name="Lin Y.C."/>
            <person name="Legue V."/>
            <person name="Le Tacon F."/>
            <person name="Marmeisse R."/>
            <person name="Melayah D."/>
            <person name="Montanini B."/>
            <person name="Muratet M."/>
            <person name="Nehls U."/>
            <person name="Niculita-Hirzel H."/>
            <person name="Oudot-Le Secq M.P."/>
            <person name="Peter M."/>
            <person name="Quesneville H."/>
            <person name="Rajashekar B."/>
            <person name="Reich M."/>
            <person name="Rouhier N."/>
            <person name="Schmutz J."/>
            <person name="Yin T."/>
            <person name="Chalot M."/>
            <person name="Henrissat B."/>
            <person name="Kuees U."/>
            <person name="Lucas S."/>
            <person name="Van de Peer Y."/>
            <person name="Podila G.K."/>
            <person name="Polle A."/>
            <person name="Pukkila P.J."/>
            <person name="Richardson P.M."/>
            <person name="Rouze P."/>
            <person name="Sanders I.R."/>
            <person name="Stajich J.E."/>
            <person name="Tunlid A."/>
            <person name="Tuskan G."/>
            <person name="Grigoriev I.V."/>
        </authorList>
    </citation>
    <scope>NUCLEOTIDE SEQUENCE [LARGE SCALE GENOMIC DNA]</scope>
    <source>
        <strain evidence="3">S238N-H82 / ATCC MYA-4686</strain>
    </source>
</reference>
<keyword evidence="1" id="KW-0812">Transmembrane</keyword>
<keyword evidence="1" id="KW-1133">Transmembrane helix</keyword>
<gene>
    <name evidence="2" type="ORF">LACBIDRAFT_304435</name>
</gene>